<dbReference type="FunFam" id="1.10.220.20:FF:000001">
    <property type="entry name" value="IQ motif and SEC7 domain-containing protein 1"/>
    <property type="match status" value="1"/>
</dbReference>
<feature type="compositionally biased region" description="Basic and acidic residues" evidence="6">
    <location>
        <begin position="115"/>
        <end position="135"/>
    </location>
</feature>
<dbReference type="GO" id="GO:0032012">
    <property type="term" value="P:regulation of ARF protein signal transduction"/>
    <property type="evidence" value="ECO:0007669"/>
    <property type="project" value="InterPro"/>
</dbReference>
<dbReference type="PROSITE" id="PS50096">
    <property type="entry name" value="IQ"/>
    <property type="match status" value="1"/>
</dbReference>
<dbReference type="EMBL" id="HACA01001171">
    <property type="protein sequence ID" value="CDW18532.1"/>
    <property type="molecule type" value="Transcribed_RNA"/>
</dbReference>
<keyword evidence="4" id="KW-0597">Phosphoprotein</keyword>
<dbReference type="InterPro" id="IPR023394">
    <property type="entry name" value="Sec7_C_sf"/>
</dbReference>
<dbReference type="SUPFAM" id="SSF50729">
    <property type="entry name" value="PH domain-like"/>
    <property type="match status" value="1"/>
</dbReference>
<evidence type="ECO:0000256" key="1">
    <source>
        <dbReference type="ARBA" id="ARBA00004496"/>
    </source>
</evidence>
<sequence>MMATQEELENRSNSRYEQMWMSHEPVYAHVQKQRNYSDPRAHWAAIVIQRAYRSYRLSRKFKGLKSLQYNHLDVLILQAAGLTLEGSPRLGRPAVRRIRKNYPSTQDTPLRRSRSLKDPERRSLDPFKDSRSKDDTEIDFLPPPPPFCVDAPPVAAAAGVPDMYHTRVQSSPAQLESDAALLEEEEDFPLPPPPPPYIPPPHLESDDEPLPPPPPPFDPNDPLPPPPLSKPSTLSFLPSRNSCASTSSSISSVDSGYAHTPPHSRSWISSPRLMASPESNTSISNYAHPQQIYDIYVPPAQKKSVRIQDTHNYLPPPKQHINTLRPHVDDTIRKRQYRVGLNLFNQNPERGMEYLIRKNYVEYSPAAVAKFLIGRKGISKKMIGEYLTSLQRPFNMAVLHCFVHEIDFSGLHIDIALRILQQEVMLPGESQKIEKMVEVFSKRYIQCNQMFVASFKSTDTIFVLSYAMILLNTDLHSRAVRSSRRMKKEDFVRNLRGIDGGNDVDEDMLRGIFDRIRTNEFRAGADHQTQVSKVEENIRGDYDKAVGGRLAEPHRRLVCFCRLTEVPDMNTPKKNFVKKDALHQRGVFLFNDLLVVTKSLAKKKSLHQYRYCVSLRDLRVNTFSTSLYVHGIQIQDRFSGKVISTFDGKSESDQKRFVHDLQESVSETIEMDRARLYFDDTEEEEML</sequence>
<evidence type="ECO:0000256" key="3">
    <source>
        <dbReference type="ARBA" id="ARBA00022490"/>
    </source>
</evidence>
<dbReference type="PANTHER" id="PTHR10663:SF342">
    <property type="entry name" value="FI21420P1"/>
    <property type="match status" value="1"/>
</dbReference>
<feature type="compositionally biased region" description="Pro residues" evidence="6">
    <location>
        <begin position="189"/>
        <end position="202"/>
    </location>
</feature>
<protein>
    <submittedName>
        <fullName evidence="8">Guanylnucleotide exchange factorlike [Tribolium castaneum]</fullName>
    </submittedName>
</protein>
<evidence type="ECO:0000256" key="5">
    <source>
        <dbReference type="ARBA" id="ARBA00023054"/>
    </source>
</evidence>
<dbReference type="InterPro" id="IPR033742">
    <property type="entry name" value="IQSEC_PH"/>
</dbReference>
<dbReference type="Gene3D" id="2.30.29.30">
    <property type="entry name" value="Pleckstrin-homology domain (PH domain)/Phosphotyrosine-binding domain (PTB)"/>
    <property type="match status" value="1"/>
</dbReference>
<feature type="region of interest" description="Disordered" evidence="6">
    <location>
        <begin position="186"/>
        <end position="272"/>
    </location>
</feature>
<evidence type="ECO:0000256" key="6">
    <source>
        <dbReference type="SAM" id="MobiDB-lite"/>
    </source>
</evidence>
<feature type="compositionally biased region" description="Low complexity" evidence="6">
    <location>
        <begin position="230"/>
        <end position="257"/>
    </location>
</feature>
<proteinExistence type="inferred from homology"/>
<feature type="compositionally biased region" description="Pro residues" evidence="6">
    <location>
        <begin position="210"/>
        <end position="229"/>
    </location>
</feature>
<dbReference type="InterPro" id="IPR035999">
    <property type="entry name" value="Sec7_dom_sf"/>
</dbReference>
<name>A0A0K2SYS5_LEPSM</name>
<evidence type="ECO:0000256" key="4">
    <source>
        <dbReference type="ARBA" id="ARBA00022553"/>
    </source>
</evidence>
<evidence type="ECO:0000259" key="7">
    <source>
        <dbReference type="PROSITE" id="PS50190"/>
    </source>
</evidence>
<dbReference type="PROSITE" id="PS50190">
    <property type="entry name" value="SEC7"/>
    <property type="match status" value="1"/>
</dbReference>
<dbReference type="CDD" id="cd00171">
    <property type="entry name" value="Sec7"/>
    <property type="match status" value="1"/>
</dbReference>
<feature type="region of interest" description="Disordered" evidence="6">
    <location>
        <begin position="94"/>
        <end position="146"/>
    </location>
</feature>
<keyword evidence="3" id="KW-0963">Cytoplasm</keyword>
<dbReference type="GO" id="GO:0030036">
    <property type="term" value="P:actin cytoskeleton organization"/>
    <property type="evidence" value="ECO:0007669"/>
    <property type="project" value="TreeGrafter"/>
</dbReference>
<dbReference type="SMART" id="SM00222">
    <property type="entry name" value="Sec7"/>
    <property type="match status" value="1"/>
</dbReference>
<comment type="subcellular location">
    <subcellularLocation>
        <location evidence="1">Cytoplasm</location>
    </subcellularLocation>
</comment>
<evidence type="ECO:0000313" key="8">
    <source>
        <dbReference type="EMBL" id="CDW18532.1"/>
    </source>
</evidence>
<dbReference type="GO" id="GO:0005737">
    <property type="term" value="C:cytoplasm"/>
    <property type="evidence" value="ECO:0007669"/>
    <property type="project" value="UniProtKB-SubCell"/>
</dbReference>
<dbReference type="OrthoDB" id="430364at2759"/>
<dbReference type="Pfam" id="PF16453">
    <property type="entry name" value="IQ_SEC7_PH"/>
    <property type="match status" value="1"/>
</dbReference>
<accession>A0A0K2SYS5</accession>
<feature type="domain" description="SEC7" evidence="7">
    <location>
        <begin position="326"/>
        <end position="519"/>
    </location>
</feature>
<dbReference type="InterPro" id="IPR000904">
    <property type="entry name" value="Sec7_dom"/>
</dbReference>
<organism evidence="8">
    <name type="scientific">Lepeophtheirus salmonis</name>
    <name type="common">Salmon louse</name>
    <name type="synonym">Caligus salmonis</name>
    <dbReference type="NCBI Taxonomy" id="72036"/>
    <lineage>
        <taxon>Eukaryota</taxon>
        <taxon>Metazoa</taxon>
        <taxon>Ecdysozoa</taxon>
        <taxon>Arthropoda</taxon>
        <taxon>Crustacea</taxon>
        <taxon>Multicrustacea</taxon>
        <taxon>Hexanauplia</taxon>
        <taxon>Copepoda</taxon>
        <taxon>Siphonostomatoida</taxon>
        <taxon>Caligidae</taxon>
        <taxon>Lepeophtheirus</taxon>
    </lineage>
</organism>
<dbReference type="Gene3D" id="1.10.1000.11">
    <property type="entry name" value="Arf Nucleotide-binding Site Opener,domain 2"/>
    <property type="match status" value="1"/>
</dbReference>
<reference evidence="8" key="1">
    <citation type="submission" date="2014-05" db="EMBL/GenBank/DDBJ databases">
        <authorList>
            <person name="Chronopoulou M."/>
        </authorList>
    </citation>
    <scope>NUCLEOTIDE SEQUENCE</scope>
    <source>
        <tissue evidence="8">Whole organism</tissue>
    </source>
</reference>
<dbReference type="GO" id="GO:0005085">
    <property type="term" value="F:guanyl-nucleotide exchange factor activity"/>
    <property type="evidence" value="ECO:0007669"/>
    <property type="project" value="InterPro"/>
</dbReference>
<dbReference type="SUPFAM" id="SSF48425">
    <property type="entry name" value="Sec7 domain"/>
    <property type="match status" value="1"/>
</dbReference>
<dbReference type="AlphaFoldDB" id="A0A0K2SYS5"/>
<evidence type="ECO:0000256" key="2">
    <source>
        <dbReference type="ARBA" id="ARBA00006248"/>
    </source>
</evidence>
<dbReference type="InterPro" id="IPR011993">
    <property type="entry name" value="PH-like_dom_sf"/>
</dbReference>
<dbReference type="Gene3D" id="1.10.220.20">
    <property type="match status" value="1"/>
</dbReference>
<keyword evidence="5" id="KW-0175">Coiled coil</keyword>
<dbReference type="FunFam" id="1.10.1000.11:FF:000009">
    <property type="entry name" value="IQ motif and SEC7 domain-containing protein"/>
    <property type="match status" value="1"/>
</dbReference>
<dbReference type="Pfam" id="PF01369">
    <property type="entry name" value="Sec7"/>
    <property type="match status" value="1"/>
</dbReference>
<dbReference type="Gene3D" id="1.20.5.1190">
    <property type="entry name" value="iswi atpase"/>
    <property type="match status" value="1"/>
</dbReference>
<dbReference type="PANTHER" id="PTHR10663">
    <property type="entry name" value="GUANYL-NUCLEOTIDE EXCHANGE FACTOR"/>
    <property type="match status" value="1"/>
</dbReference>
<comment type="similarity">
    <text evidence="2">Belongs to the BRAG family.</text>
</comment>